<evidence type="ECO:0000256" key="4">
    <source>
        <dbReference type="ARBA" id="ARBA00023015"/>
    </source>
</evidence>
<dbReference type="InterPro" id="IPR002481">
    <property type="entry name" value="FUR"/>
</dbReference>
<organism evidence="10 11">
    <name type="scientific">Hydrogenophaga intermedia</name>
    <dbReference type="NCBI Taxonomy" id="65786"/>
    <lineage>
        <taxon>Bacteria</taxon>
        <taxon>Pseudomonadati</taxon>
        <taxon>Pseudomonadota</taxon>
        <taxon>Betaproteobacteria</taxon>
        <taxon>Burkholderiales</taxon>
        <taxon>Comamonadaceae</taxon>
        <taxon>Hydrogenophaga</taxon>
    </lineage>
</organism>
<dbReference type="GO" id="GO:0008270">
    <property type="term" value="F:zinc ion binding"/>
    <property type="evidence" value="ECO:0007669"/>
    <property type="project" value="TreeGrafter"/>
</dbReference>
<keyword evidence="11" id="KW-1185">Reference proteome</keyword>
<reference evidence="11" key="1">
    <citation type="submission" date="2014-11" db="EMBL/GenBank/DDBJ databases">
        <title>Draft genome sequence of Hydrogenophaga intermedia S1.</title>
        <authorList>
            <person name="Gan H.M."/>
            <person name="Chew T.H."/>
            <person name="Stolz A."/>
        </authorList>
    </citation>
    <scope>NUCLEOTIDE SEQUENCE [LARGE SCALE GENOMIC DNA]</scope>
    <source>
        <strain evidence="11">S1</strain>
    </source>
</reference>
<evidence type="ECO:0000256" key="1">
    <source>
        <dbReference type="ARBA" id="ARBA00007957"/>
    </source>
</evidence>
<dbReference type="GO" id="GO:0005737">
    <property type="term" value="C:cytoplasm"/>
    <property type="evidence" value="ECO:0007669"/>
    <property type="project" value="UniProtKB-SubCell"/>
</dbReference>
<evidence type="ECO:0000256" key="7">
    <source>
        <dbReference type="PIRSR" id="PIRSR602481-1"/>
    </source>
</evidence>
<evidence type="ECO:0000256" key="5">
    <source>
        <dbReference type="ARBA" id="ARBA00023125"/>
    </source>
</evidence>
<feature type="binding site" evidence="7">
    <location>
        <position position="84"/>
    </location>
    <ligand>
        <name>Zn(2+)</name>
        <dbReference type="ChEBI" id="CHEBI:29105"/>
    </ligand>
</feature>
<dbReference type="GO" id="GO:0045892">
    <property type="term" value="P:negative regulation of DNA-templated transcription"/>
    <property type="evidence" value="ECO:0007669"/>
    <property type="project" value="TreeGrafter"/>
</dbReference>
<keyword evidence="6 9" id="KW-0804">Transcription</keyword>
<keyword evidence="8 9" id="KW-0408">Iron</keyword>
<evidence type="ECO:0000256" key="6">
    <source>
        <dbReference type="ARBA" id="ARBA00023163"/>
    </source>
</evidence>
<keyword evidence="3 7" id="KW-0862">Zinc</keyword>
<dbReference type="InterPro" id="IPR036390">
    <property type="entry name" value="WH_DNA-bd_sf"/>
</dbReference>
<dbReference type="GO" id="GO:0000976">
    <property type="term" value="F:transcription cis-regulatory region binding"/>
    <property type="evidence" value="ECO:0007669"/>
    <property type="project" value="TreeGrafter"/>
</dbReference>
<dbReference type="AlphaFoldDB" id="A0A1L1PJ32"/>
<keyword evidence="2 9" id="KW-0678">Repressor</keyword>
<dbReference type="InterPro" id="IPR036388">
    <property type="entry name" value="WH-like_DNA-bd_sf"/>
</dbReference>
<proteinExistence type="inferred from homology"/>
<feature type="binding site" evidence="7">
    <location>
        <position position="118"/>
    </location>
    <ligand>
        <name>Zn(2+)</name>
        <dbReference type="ChEBI" id="CHEBI:29105"/>
    </ligand>
</feature>
<dbReference type="CDD" id="cd07153">
    <property type="entry name" value="Fur_like"/>
    <property type="match status" value="1"/>
</dbReference>
<evidence type="ECO:0000256" key="8">
    <source>
        <dbReference type="PIRSR" id="PIRSR602481-2"/>
    </source>
</evidence>
<gene>
    <name evidence="9" type="primary">fur</name>
    <name evidence="10" type="ORF">BN948_02381</name>
</gene>
<dbReference type="Proteomes" id="UP000028878">
    <property type="component" value="Unassembled WGS sequence"/>
</dbReference>
<dbReference type="EMBL" id="CCAE010000017">
    <property type="protein sequence ID" value="CDN87953.1"/>
    <property type="molecule type" value="Genomic_DNA"/>
</dbReference>
<keyword evidence="7 9" id="KW-0479">Metal-binding</keyword>
<dbReference type="Pfam" id="PF01475">
    <property type="entry name" value="FUR"/>
    <property type="match status" value="1"/>
</dbReference>
<dbReference type="RefSeq" id="WP_009515218.1">
    <property type="nucleotide sequence ID" value="NZ_CCAE010000017.1"/>
</dbReference>
<dbReference type="GO" id="GO:1900376">
    <property type="term" value="P:regulation of secondary metabolite biosynthetic process"/>
    <property type="evidence" value="ECO:0007669"/>
    <property type="project" value="TreeGrafter"/>
</dbReference>
<comment type="subunit">
    <text evidence="9">Homodimer.</text>
</comment>
<accession>A0A1L1PJ32</accession>
<comment type="cofactor">
    <cofactor evidence="8">
        <name>Mn(2+)</name>
        <dbReference type="ChEBI" id="CHEBI:29035"/>
    </cofactor>
    <cofactor evidence="8">
        <name>Fe(2+)</name>
        <dbReference type="ChEBI" id="CHEBI:29033"/>
    </cofactor>
    <text evidence="8">Binds 1 Mn(2+) or Fe(2+) ion per subunit.</text>
</comment>
<evidence type="ECO:0000313" key="11">
    <source>
        <dbReference type="Proteomes" id="UP000028878"/>
    </source>
</evidence>
<evidence type="ECO:0000313" key="10">
    <source>
        <dbReference type="EMBL" id="CDN87953.1"/>
    </source>
</evidence>
<feature type="binding site" evidence="7">
    <location>
        <position position="81"/>
    </location>
    <ligand>
        <name>Zn(2+)</name>
        <dbReference type="ChEBI" id="CHEBI:29105"/>
    </ligand>
</feature>
<dbReference type="Gene3D" id="1.10.10.10">
    <property type="entry name" value="Winged helix-like DNA-binding domain superfamily/Winged helix DNA-binding domain"/>
    <property type="match status" value="1"/>
</dbReference>
<feature type="binding site" evidence="8">
    <location>
        <position position="75"/>
    </location>
    <ligand>
        <name>Fe cation</name>
        <dbReference type="ChEBI" id="CHEBI:24875"/>
    </ligand>
</feature>
<comment type="cofactor">
    <cofactor evidence="7">
        <name>Zn(2+)</name>
        <dbReference type="ChEBI" id="CHEBI:29105"/>
    </cofactor>
    <text evidence="7">Binds 1 zinc ion per subunit.</text>
</comment>
<comment type="similarity">
    <text evidence="1 9">Belongs to the Fur family.</text>
</comment>
<keyword evidence="5 9" id="KW-0238">DNA-binding</keyword>
<dbReference type="PANTHER" id="PTHR33202">
    <property type="entry name" value="ZINC UPTAKE REGULATION PROTEIN"/>
    <property type="match status" value="1"/>
</dbReference>
<evidence type="ECO:0000256" key="9">
    <source>
        <dbReference type="RuleBase" id="RU364037"/>
    </source>
</evidence>
<dbReference type="InterPro" id="IPR043135">
    <property type="entry name" value="Fur_C"/>
</dbReference>
<sequence>MERNTRQRSAIEAVLYAAGRPLTPQEILEAAQQGAPGLGIATVYRQIKALQDAQLIQPVLLPGENPRYELSGLHHHHHFQCTQCQRVFDIHACPGDLDRIAPPGFSVERHELTLYGLCDECGARRGRRKPAVG</sequence>
<feature type="binding site" evidence="8">
    <location>
        <position position="110"/>
    </location>
    <ligand>
        <name>Fe cation</name>
        <dbReference type="ChEBI" id="CHEBI:24875"/>
    </ligand>
</feature>
<dbReference type="Gene3D" id="3.30.1490.190">
    <property type="match status" value="1"/>
</dbReference>
<keyword evidence="4 9" id="KW-0805">Transcription regulation</keyword>
<dbReference type="GO" id="GO:0003700">
    <property type="term" value="F:DNA-binding transcription factor activity"/>
    <property type="evidence" value="ECO:0007669"/>
    <property type="project" value="UniProtKB-UniRule"/>
</dbReference>
<protein>
    <recommendedName>
        <fullName evidence="9">Ferric uptake regulation protein</fullName>
    </recommendedName>
</protein>
<evidence type="ECO:0000256" key="3">
    <source>
        <dbReference type="ARBA" id="ARBA00022833"/>
    </source>
</evidence>
<name>A0A1L1PJ32_HYDIT</name>
<dbReference type="PANTHER" id="PTHR33202:SF22">
    <property type="entry name" value="HYDROGEN PEROXIDE SENSITIVE REPRESSOR"/>
    <property type="match status" value="1"/>
</dbReference>
<feature type="binding site" evidence="7">
    <location>
        <position position="121"/>
    </location>
    <ligand>
        <name>Zn(2+)</name>
        <dbReference type="ChEBI" id="CHEBI:29105"/>
    </ligand>
</feature>
<keyword evidence="9" id="KW-0963">Cytoplasm</keyword>
<evidence type="ECO:0000256" key="2">
    <source>
        <dbReference type="ARBA" id="ARBA00022491"/>
    </source>
</evidence>
<comment type="subcellular location">
    <subcellularLocation>
        <location evidence="9">Cytoplasm</location>
    </subcellularLocation>
</comment>
<dbReference type="SUPFAM" id="SSF46785">
    <property type="entry name" value="Winged helix' DNA-binding domain"/>
    <property type="match status" value="1"/>
</dbReference>